<dbReference type="EMBL" id="JAHLFU010000069">
    <property type="protein sequence ID" value="MBU3852926.1"/>
    <property type="molecule type" value="Genomic_DNA"/>
</dbReference>
<comment type="caution">
    <text evidence="10">The sequence shown here is derived from an EMBL/GenBank/DDBJ whole genome shotgun (WGS) entry which is preliminary data.</text>
</comment>
<comment type="catalytic activity">
    <reaction evidence="2">
        <text>Hydrolysis of terminal, non-reducing branched (1-&gt;3)-alpha-D-galactosidic residues, producing free D-galactose.</text>
        <dbReference type="EC" id="3.2.1.n1"/>
    </reaction>
</comment>
<evidence type="ECO:0000256" key="3">
    <source>
        <dbReference type="ARBA" id="ARBA00022729"/>
    </source>
</evidence>
<keyword evidence="4" id="KW-0677">Repeat</keyword>
<sequence>MNLKLFCVACLTPLSMALCAQKVFEMDRYGLVPDKKKDMSVQLQKAIDKIRKEVKPGEEYILRFKSGRYNFYPEKAAKKTYYVSNHDQPNPKNIGIVLEDLSNMTLDGGGAKFVFHGTMLPLALVNSTNCTLENFSIDFDNPHITQIEIVKNEGKGGMTFRVAPWVQYKISKDTVFHAYGSDWDLVPSSGIAFEKDTKHILYNTGDLFYSTKGVKEVGDYLLHAPLWNDPRLKEGTVVAMRAWNRPTPGVFLSHNTNTTLKKVTVHYAQGMGLIAQLCDNIHMDGFNVCLDSTSNRYFTTQADATHFSQCKGKITSVNGLYEGMMDDAINVHGIYLKIMERLDDHTLRARYMHDQAWGFDWGYAGDTVTFIRSQTMEYLDGVNRIAEITPLDGKDGIGMREFKIRFEQPVPAEVDGKTPFGIENLTWTPEVYFAGNTIQNNRARGSLFSTPKKTLVENNQFLNTSGSAILLCGDCNGWYETGMCKDVTIRNNKFVNALTSMYQFTNAVISIYPEIPDLKNQVKYFHKGSVLIENNEFHMFDAPVLYAKSIQGLVFKNNKIIQNNDYKPFHWNKERFFLEKVDQVKIQD</sequence>
<dbReference type="SUPFAM" id="SSF51126">
    <property type="entry name" value="Pectin lyase-like"/>
    <property type="match status" value="1"/>
</dbReference>
<evidence type="ECO:0000313" key="10">
    <source>
        <dbReference type="EMBL" id="MBU3852926.1"/>
    </source>
</evidence>
<dbReference type="Pfam" id="PF23763">
    <property type="entry name" value="Beta-barrel_GLAA-B_I"/>
    <property type="match status" value="1"/>
</dbReference>
<dbReference type="InterPro" id="IPR012334">
    <property type="entry name" value="Pectin_lyas_fold"/>
</dbReference>
<evidence type="ECO:0000259" key="9">
    <source>
        <dbReference type="Pfam" id="PF23764"/>
    </source>
</evidence>
<feature type="signal peptide" evidence="7">
    <location>
        <begin position="1"/>
        <end position="20"/>
    </location>
</feature>
<reference evidence="10" key="2">
    <citation type="submission" date="2021-04" db="EMBL/GenBank/DDBJ databases">
        <authorList>
            <person name="Gilroy R."/>
        </authorList>
    </citation>
    <scope>NUCLEOTIDE SEQUENCE</scope>
    <source>
        <strain evidence="10">G3-2149</strain>
    </source>
</reference>
<organism evidence="10 11">
    <name type="scientific">Candidatus Paraprevotella stercoravium</name>
    <dbReference type="NCBI Taxonomy" id="2838725"/>
    <lineage>
        <taxon>Bacteria</taxon>
        <taxon>Pseudomonadati</taxon>
        <taxon>Bacteroidota</taxon>
        <taxon>Bacteroidia</taxon>
        <taxon>Bacteroidales</taxon>
        <taxon>Prevotellaceae</taxon>
        <taxon>Paraprevotella</taxon>
    </lineage>
</organism>
<protein>
    <submittedName>
        <fullName evidence="10">Right-handed parallel beta-helix repeat-containing protein</fullName>
    </submittedName>
</protein>
<keyword evidence="3 7" id="KW-0732">Signal</keyword>
<dbReference type="Proteomes" id="UP000823865">
    <property type="component" value="Unassembled WGS sequence"/>
</dbReference>
<evidence type="ECO:0000256" key="5">
    <source>
        <dbReference type="ARBA" id="ARBA00022801"/>
    </source>
</evidence>
<evidence type="ECO:0000256" key="6">
    <source>
        <dbReference type="ARBA" id="ARBA00023295"/>
    </source>
</evidence>
<comment type="catalytic activity">
    <reaction evidence="1">
        <text>Hydrolysis of terminal, non-reducing alpha-D-galactose residues in alpha-D-galactosides, including galactose oligosaccharides, galactomannans and galactolipids.</text>
        <dbReference type="EC" id="3.2.1.22"/>
    </reaction>
</comment>
<name>A0A9E2L4P9_9BACT</name>
<keyword evidence="5" id="KW-0378">Hydrolase</keyword>
<proteinExistence type="predicted"/>
<keyword evidence="6" id="KW-0326">Glycosidase</keyword>
<accession>A0A9E2L4P9</accession>
<dbReference type="InterPro" id="IPR056441">
    <property type="entry name" value="Beta-barrel_GLAA-B_II"/>
</dbReference>
<dbReference type="InterPro" id="IPR057275">
    <property type="entry name" value="Beta-barrel_GLAA-B_I"/>
</dbReference>
<evidence type="ECO:0000256" key="2">
    <source>
        <dbReference type="ARBA" id="ARBA00001271"/>
    </source>
</evidence>
<dbReference type="AlphaFoldDB" id="A0A9E2L4P9"/>
<evidence type="ECO:0000256" key="7">
    <source>
        <dbReference type="SAM" id="SignalP"/>
    </source>
</evidence>
<feature type="domain" description="GLAA-B beta-barrel" evidence="8">
    <location>
        <begin position="146"/>
        <end position="238"/>
    </location>
</feature>
<gene>
    <name evidence="10" type="ORF">H9789_03720</name>
</gene>
<evidence type="ECO:0000256" key="4">
    <source>
        <dbReference type="ARBA" id="ARBA00022737"/>
    </source>
</evidence>
<evidence type="ECO:0000259" key="8">
    <source>
        <dbReference type="Pfam" id="PF23763"/>
    </source>
</evidence>
<evidence type="ECO:0000313" key="11">
    <source>
        <dbReference type="Proteomes" id="UP000823865"/>
    </source>
</evidence>
<dbReference type="InterPro" id="IPR011050">
    <property type="entry name" value="Pectin_lyase_fold/virulence"/>
</dbReference>
<dbReference type="GO" id="GO:0004557">
    <property type="term" value="F:alpha-galactosidase activity"/>
    <property type="evidence" value="ECO:0007669"/>
    <property type="project" value="UniProtKB-EC"/>
</dbReference>
<feature type="chain" id="PRO_5039591539" evidence="7">
    <location>
        <begin position="21"/>
        <end position="588"/>
    </location>
</feature>
<feature type="domain" description="GLAA-B beta-barrel" evidence="9">
    <location>
        <begin position="346"/>
        <end position="414"/>
    </location>
</feature>
<reference evidence="10" key="1">
    <citation type="journal article" date="2021" name="PeerJ">
        <title>Extensive microbial diversity within the chicken gut microbiome revealed by metagenomics and culture.</title>
        <authorList>
            <person name="Gilroy R."/>
            <person name="Ravi A."/>
            <person name="Getino M."/>
            <person name="Pursley I."/>
            <person name="Horton D.L."/>
            <person name="Alikhan N.F."/>
            <person name="Baker D."/>
            <person name="Gharbi K."/>
            <person name="Hall N."/>
            <person name="Watson M."/>
            <person name="Adriaenssens E.M."/>
            <person name="Foster-Nyarko E."/>
            <person name="Jarju S."/>
            <person name="Secka A."/>
            <person name="Antonio M."/>
            <person name="Oren A."/>
            <person name="Chaudhuri R.R."/>
            <person name="La Ragione R."/>
            <person name="Hildebrand F."/>
            <person name="Pallen M.J."/>
        </authorList>
    </citation>
    <scope>NUCLEOTIDE SEQUENCE</scope>
    <source>
        <strain evidence="10">G3-2149</strain>
    </source>
</reference>
<evidence type="ECO:0000256" key="1">
    <source>
        <dbReference type="ARBA" id="ARBA00001255"/>
    </source>
</evidence>
<dbReference type="Pfam" id="PF23764">
    <property type="entry name" value="Beta-barrel_GLAA-B_II"/>
    <property type="match status" value="1"/>
</dbReference>
<dbReference type="Gene3D" id="2.160.20.10">
    <property type="entry name" value="Single-stranded right-handed beta-helix, Pectin lyase-like"/>
    <property type="match status" value="2"/>
</dbReference>